<protein>
    <submittedName>
        <fullName evidence="1">Uncharacterized protein</fullName>
    </submittedName>
</protein>
<name>A0A9I9CZC0_CUCME</name>
<reference evidence="1" key="1">
    <citation type="submission" date="2023-03" db="UniProtKB">
        <authorList>
            <consortium name="EnsemblPlants"/>
        </authorList>
    </citation>
    <scope>IDENTIFICATION</scope>
</reference>
<evidence type="ECO:0000313" key="1">
    <source>
        <dbReference type="EnsemblPlants" id="MELO3C010620.2.1"/>
    </source>
</evidence>
<dbReference type="Gramene" id="MELO3C010620.2.1">
    <property type="protein sequence ID" value="MELO3C010620.2.1"/>
    <property type="gene ID" value="MELO3C010620.2"/>
</dbReference>
<dbReference type="AlphaFoldDB" id="A0A9I9CZC0"/>
<proteinExistence type="predicted"/>
<accession>A0A9I9CZC0</accession>
<organism evidence="1">
    <name type="scientific">Cucumis melo</name>
    <name type="common">Muskmelon</name>
    <dbReference type="NCBI Taxonomy" id="3656"/>
    <lineage>
        <taxon>Eukaryota</taxon>
        <taxon>Viridiplantae</taxon>
        <taxon>Streptophyta</taxon>
        <taxon>Embryophyta</taxon>
        <taxon>Tracheophyta</taxon>
        <taxon>Spermatophyta</taxon>
        <taxon>Magnoliopsida</taxon>
        <taxon>eudicotyledons</taxon>
        <taxon>Gunneridae</taxon>
        <taxon>Pentapetalae</taxon>
        <taxon>rosids</taxon>
        <taxon>fabids</taxon>
        <taxon>Cucurbitales</taxon>
        <taxon>Cucurbitaceae</taxon>
        <taxon>Benincaseae</taxon>
        <taxon>Cucumis</taxon>
    </lineage>
</organism>
<dbReference type="EnsemblPlants" id="MELO3C010620.2.1">
    <property type="protein sequence ID" value="MELO3C010620.2.1"/>
    <property type="gene ID" value="MELO3C010620.2"/>
</dbReference>
<sequence length="59" mass="6858">MEVDRIRKGRYRRCLSQEGLGYSNLRTYSSVVPSRDNNLSLVVRDGYGEVVQPLKKRNK</sequence>